<evidence type="ECO:0000256" key="2">
    <source>
        <dbReference type="ARBA" id="ARBA00023293"/>
    </source>
</evidence>
<dbReference type="FunFam" id="3.30.70.270:FF:000001">
    <property type="entry name" value="Diguanylate cyclase domain protein"/>
    <property type="match status" value="1"/>
</dbReference>
<keyword evidence="1" id="KW-0547">Nucleotide-binding</keyword>
<dbReference type="Pfam" id="PF00990">
    <property type="entry name" value="GGDEF"/>
    <property type="match status" value="1"/>
</dbReference>
<dbReference type="CDD" id="cd01949">
    <property type="entry name" value="GGDEF"/>
    <property type="match status" value="1"/>
</dbReference>
<evidence type="ECO:0000256" key="1">
    <source>
        <dbReference type="ARBA" id="ARBA00022741"/>
    </source>
</evidence>
<organism evidence="4 5">
    <name type="scientific">Gymnodinialimonas ceratoperidinii</name>
    <dbReference type="NCBI Taxonomy" id="2856823"/>
    <lineage>
        <taxon>Bacteria</taxon>
        <taxon>Pseudomonadati</taxon>
        <taxon>Pseudomonadota</taxon>
        <taxon>Alphaproteobacteria</taxon>
        <taxon>Rhodobacterales</taxon>
        <taxon>Paracoccaceae</taxon>
        <taxon>Gymnodinialimonas</taxon>
    </lineage>
</organism>
<feature type="domain" description="GGDEF" evidence="3">
    <location>
        <begin position="197"/>
        <end position="332"/>
    </location>
</feature>
<keyword evidence="4" id="KW-0548">Nucleotidyltransferase</keyword>
<dbReference type="NCBIfam" id="TIGR00254">
    <property type="entry name" value="GGDEF"/>
    <property type="match status" value="1"/>
</dbReference>
<dbReference type="AlphaFoldDB" id="A0A8F6TZP4"/>
<evidence type="ECO:0000313" key="5">
    <source>
        <dbReference type="Proteomes" id="UP000825009"/>
    </source>
</evidence>
<protein>
    <submittedName>
        <fullName evidence="4">Diguanylate cyclase</fullName>
        <ecNumber evidence="4">2.7.7.65</ecNumber>
    </submittedName>
</protein>
<dbReference type="RefSeq" id="WP_219004440.1">
    <property type="nucleotide sequence ID" value="NZ_CP079194.1"/>
</dbReference>
<evidence type="ECO:0000259" key="3">
    <source>
        <dbReference type="PROSITE" id="PS50887"/>
    </source>
</evidence>
<keyword evidence="5" id="KW-1185">Reference proteome</keyword>
<keyword evidence="2" id="KW-0141">cGMP biosynthesis</keyword>
<dbReference type="EMBL" id="CP079194">
    <property type="protein sequence ID" value="QXT40964.1"/>
    <property type="molecule type" value="Genomic_DNA"/>
</dbReference>
<dbReference type="InterPro" id="IPR000160">
    <property type="entry name" value="GGDEF_dom"/>
</dbReference>
<dbReference type="EC" id="2.7.7.65" evidence="4"/>
<dbReference type="Pfam" id="PF07701">
    <property type="entry name" value="HNOBA"/>
    <property type="match status" value="1"/>
</dbReference>
<dbReference type="SMART" id="SM00267">
    <property type="entry name" value="GGDEF"/>
    <property type="match status" value="1"/>
</dbReference>
<dbReference type="PROSITE" id="PS50887">
    <property type="entry name" value="GGDEF"/>
    <property type="match status" value="1"/>
</dbReference>
<name>A0A8F6TZP4_9RHOB</name>
<accession>A0A8F6TZP4</accession>
<gene>
    <name evidence="4" type="ORF">KYE46_07005</name>
</gene>
<dbReference type="InterPro" id="IPR050469">
    <property type="entry name" value="Diguanylate_Cyclase"/>
</dbReference>
<dbReference type="PANTHER" id="PTHR45138:SF9">
    <property type="entry name" value="DIGUANYLATE CYCLASE DGCM-RELATED"/>
    <property type="match status" value="1"/>
</dbReference>
<dbReference type="InterPro" id="IPR011645">
    <property type="entry name" value="HNOB_dom_associated"/>
</dbReference>
<keyword evidence="4" id="KW-0808">Transferase</keyword>
<proteinExistence type="predicted"/>
<reference evidence="4 5" key="1">
    <citation type="submission" date="2021-07" db="EMBL/GenBank/DDBJ databases">
        <title>A novel Jannaschia species isolated from marine dinoflagellate Ceratoperidinium margalefii.</title>
        <authorList>
            <person name="Jiang Y."/>
            <person name="Li Z."/>
        </authorList>
    </citation>
    <scope>NUCLEOTIDE SEQUENCE [LARGE SCALE GENOMIC DNA]</scope>
    <source>
        <strain evidence="4 5">J12C1-MA-4</strain>
    </source>
</reference>
<dbReference type="Proteomes" id="UP000825009">
    <property type="component" value="Chromosome"/>
</dbReference>
<dbReference type="KEGG" id="gce:KYE46_07005"/>
<dbReference type="GO" id="GO:0000166">
    <property type="term" value="F:nucleotide binding"/>
    <property type="evidence" value="ECO:0007669"/>
    <property type="project" value="UniProtKB-KW"/>
</dbReference>
<dbReference type="GO" id="GO:0004383">
    <property type="term" value="F:guanylate cyclase activity"/>
    <property type="evidence" value="ECO:0007669"/>
    <property type="project" value="InterPro"/>
</dbReference>
<evidence type="ECO:0000313" key="4">
    <source>
        <dbReference type="EMBL" id="QXT40964.1"/>
    </source>
</evidence>
<dbReference type="PANTHER" id="PTHR45138">
    <property type="entry name" value="REGULATORY COMPONENTS OF SENSORY TRANSDUCTION SYSTEM"/>
    <property type="match status" value="1"/>
</dbReference>
<dbReference type="GO" id="GO:0052621">
    <property type="term" value="F:diguanylate cyclase activity"/>
    <property type="evidence" value="ECO:0007669"/>
    <property type="project" value="UniProtKB-EC"/>
</dbReference>
<sequence length="345" mass="37557">MNVAAPPPAISLSHEVLDSLMPMHIVLDGAGQIRHVGPTMAKLLGDTSATGQALLDVFDLRRPADVFDFAGLRKRAGQRLSLSPRSADHLSLRAVIMPLAEEDGMILDVSLGLSFARAVADHALTLHDFSPCDQTTELLYLHEANSSTSRLSRHLSERLQAAHAAAEQQARTDVLTGLSNRRAMDDELEHLLNSRSQDFCLLHLDLDLFKHVNDTYGHAAGDAVLVEVGRILTQELRGSDLPARVGGDEFLVLLRPAVSNEIAGRIATRLIERIERPIRIEEHLCQVSASIGVVSTCHYDRRPSIEKVLADVDGALYQAKNAGRGRFVISNLGGRVPGDEPPRAP</sequence>